<dbReference type="EMBL" id="JAJFAZ020000001">
    <property type="protein sequence ID" value="KAI5348643.1"/>
    <property type="molecule type" value="Genomic_DNA"/>
</dbReference>
<sequence>MVERERNGLLLRSLPSLGRHESGLQVLERVCSYQGEGGAGGVDAQDNFAYCRFLSLDLHHNSELGELWYWCCGDDDGGMGWVGESWCGGWGMGKVPKHKPTNFQGYRNRGRSPNIRMN</sequence>
<reference evidence="1 2" key="1">
    <citation type="journal article" date="2022" name="G3 (Bethesda)">
        <title>Whole-genome sequence and methylome profiling of the almond [Prunus dulcis (Mill.) D.A. Webb] cultivar 'Nonpareil'.</title>
        <authorList>
            <person name="D'Amico-Willman K.M."/>
            <person name="Ouma W.Z."/>
            <person name="Meulia T."/>
            <person name="Sideli G.M."/>
            <person name="Gradziel T.M."/>
            <person name="Fresnedo-Ramirez J."/>
        </authorList>
    </citation>
    <scope>NUCLEOTIDE SEQUENCE [LARGE SCALE GENOMIC DNA]</scope>
    <source>
        <strain evidence="1">Clone GOH B32 T37-40</strain>
    </source>
</reference>
<evidence type="ECO:0000313" key="2">
    <source>
        <dbReference type="Proteomes" id="UP001054821"/>
    </source>
</evidence>
<accession>A0AAD4WSQ6</accession>
<proteinExistence type="predicted"/>
<comment type="caution">
    <text evidence="1">The sequence shown here is derived from an EMBL/GenBank/DDBJ whole genome shotgun (WGS) entry which is preliminary data.</text>
</comment>
<evidence type="ECO:0000313" key="1">
    <source>
        <dbReference type="EMBL" id="KAI5348643.1"/>
    </source>
</evidence>
<protein>
    <submittedName>
        <fullName evidence="1">Uncharacterized protein</fullName>
    </submittedName>
</protein>
<gene>
    <name evidence="1" type="ORF">L3X38_001530</name>
</gene>
<organism evidence="1 2">
    <name type="scientific">Prunus dulcis</name>
    <name type="common">Almond</name>
    <name type="synonym">Amygdalus dulcis</name>
    <dbReference type="NCBI Taxonomy" id="3755"/>
    <lineage>
        <taxon>Eukaryota</taxon>
        <taxon>Viridiplantae</taxon>
        <taxon>Streptophyta</taxon>
        <taxon>Embryophyta</taxon>
        <taxon>Tracheophyta</taxon>
        <taxon>Spermatophyta</taxon>
        <taxon>Magnoliopsida</taxon>
        <taxon>eudicotyledons</taxon>
        <taxon>Gunneridae</taxon>
        <taxon>Pentapetalae</taxon>
        <taxon>rosids</taxon>
        <taxon>fabids</taxon>
        <taxon>Rosales</taxon>
        <taxon>Rosaceae</taxon>
        <taxon>Amygdaloideae</taxon>
        <taxon>Amygdaleae</taxon>
        <taxon>Prunus</taxon>
    </lineage>
</organism>
<dbReference type="AlphaFoldDB" id="A0AAD4WSQ6"/>
<keyword evidence="2" id="KW-1185">Reference proteome</keyword>
<name>A0AAD4WSQ6_PRUDU</name>
<dbReference type="Proteomes" id="UP001054821">
    <property type="component" value="Chromosome 1"/>
</dbReference>